<reference evidence="2 3" key="1">
    <citation type="submission" date="2019-05" db="EMBL/GenBank/DDBJ databases">
        <title>Another draft genome of Portunus trituberculatus and its Hox gene families provides insights of decapod evolution.</title>
        <authorList>
            <person name="Jeong J.-H."/>
            <person name="Song I."/>
            <person name="Kim S."/>
            <person name="Choi T."/>
            <person name="Kim D."/>
            <person name="Ryu S."/>
            <person name="Kim W."/>
        </authorList>
    </citation>
    <scope>NUCLEOTIDE SEQUENCE [LARGE SCALE GENOMIC DNA]</scope>
    <source>
        <tissue evidence="2">Muscle</tissue>
    </source>
</reference>
<feature type="region of interest" description="Disordered" evidence="1">
    <location>
        <begin position="1"/>
        <end position="21"/>
    </location>
</feature>
<protein>
    <submittedName>
        <fullName evidence="2">Uncharacterized protein</fullName>
    </submittedName>
</protein>
<feature type="compositionally biased region" description="Basic and acidic residues" evidence="1">
    <location>
        <begin position="7"/>
        <end position="21"/>
    </location>
</feature>
<accession>A0A5B7KE14</accession>
<name>A0A5B7KE14_PORTR</name>
<evidence type="ECO:0000313" key="2">
    <source>
        <dbReference type="EMBL" id="MPD04907.1"/>
    </source>
</evidence>
<proteinExistence type="predicted"/>
<keyword evidence="3" id="KW-1185">Reference proteome</keyword>
<dbReference type="Proteomes" id="UP000324222">
    <property type="component" value="Unassembled WGS sequence"/>
</dbReference>
<organism evidence="2 3">
    <name type="scientific">Portunus trituberculatus</name>
    <name type="common">Swimming crab</name>
    <name type="synonym">Neptunus trituberculatus</name>
    <dbReference type="NCBI Taxonomy" id="210409"/>
    <lineage>
        <taxon>Eukaryota</taxon>
        <taxon>Metazoa</taxon>
        <taxon>Ecdysozoa</taxon>
        <taxon>Arthropoda</taxon>
        <taxon>Crustacea</taxon>
        <taxon>Multicrustacea</taxon>
        <taxon>Malacostraca</taxon>
        <taxon>Eumalacostraca</taxon>
        <taxon>Eucarida</taxon>
        <taxon>Decapoda</taxon>
        <taxon>Pleocyemata</taxon>
        <taxon>Brachyura</taxon>
        <taxon>Eubrachyura</taxon>
        <taxon>Portunoidea</taxon>
        <taxon>Portunidae</taxon>
        <taxon>Portuninae</taxon>
        <taxon>Portunus</taxon>
    </lineage>
</organism>
<dbReference type="EMBL" id="VSRR010143410">
    <property type="protein sequence ID" value="MPD04907.1"/>
    <property type="molecule type" value="Genomic_DNA"/>
</dbReference>
<gene>
    <name evidence="2" type="ORF">E2C01_100619</name>
</gene>
<comment type="caution">
    <text evidence="2">The sequence shown here is derived from an EMBL/GenBank/DDBJ whole genome shotgun (WGS) entry which is preliminary data.</text>
</comment>
<evidence type="ECO:0000313" key="3">
    <source>
        <dbReference type="Proteomes" id="UP000324222"/>
    </source>
</evidence>
<dbReference type="AlphaFoldDB" id="A0A5B7KE14"/>
<evidence type="ECO:0000256" key="1">
    <source>
        <dbReference type="SAM" id="MobiDB-lite"/>
    </source>
</evidence>
<sequence>MAAPREQQPHQPERNNRRRDVLHELNDAELIKRYRLDGEGILFVTNFVREDLCNETSRSNPLTLSLPK</sequence>